<proteinExistence type="predicted"/>
<comment type="caution">
    <text evidence="3">The sequence shown here is derived from an EMBL/GenBank/DDBJ whole genome shotgun (WGS) entry which is preliminary data.</text>
</comment>
<feature type="transmembrane region" description="Helical" evidence="2">
    <location>
        <begin position="427"/>
        <end position="450"/>
    </location>
</feature>
<keyword evidence="2" id="KW-1133">Transmembrane helix</keyword>
<feature type="transmembrane region" description="Helical" evidence="2">
    <location>
        <begin position="385"/>
        <end position="406"/>
    </location>
</feature>
<feature type="region of interest" description="Disordered" evidence="1">
    <location>
        <begin position="1"/>
        <end position="40"/>
    </location>
</feature>
<organism evidence="3 4">
    <name type="scientific">Corynebacterium felinum</name>
    <dbReference type="NCBI Taxonomy" id="131318"/>
    <lineage>
        <taxon>Bacteria</taxon>
        <taxon>Bacillati</taxon>
        <taxon>Actinomycetota</taxon>
        <taxon>Actinomycetes</taxon>
        <taxon>Mycobacteriales</taxon>
        <taxon>Corynebacteriaceae</taxon>
        <taxon>Corynebacterium</taxon>
    </lineage>
</organism>
<keyword evidence="2" id="KW-0472">Membrane</keyword>
<dbReference type="EMBL" id="JAVDYF010000001">
    <property type="protein sequence ID" value="MDR7355977.1"/>
    <property type="molecule type" value="Genomic_DNA"/>
</dbReference>
<feature type="transmembrane region" description="Helical" evidence="2">
    <location>
        <begin position="68"/>
        <end position="91"/>
    </location>
</feature>
<feature type="compositionally biased region" description="Polar residues" evidence="1">
    <location>
        <begin position="1"/>
        <end position="12"/>
    </location>
</feature>
<evidence type="ECO:0000313" key="3">
    <source>
        <dbReference type="EMBL" id="MDR7355977.1"/>
    </source>
</evidence>
<dbReference type="Proteomes" id="UP001183619">
    <property type="component" value="Unassembled WGS sequence"/>
</dbReference>
<feature type="transmembrane region" description="Helical" evidence="2">
    <location>
        <begin position="537"/>
        <end position="557"/>
    </location>
</feature>
<feature type="transmembrane region" description="Helical" evidence="2">
    <location>
        <begin position="456"/>
        <end position="480"/>
    </location>
</feature>
<feature type="transmembrane region" description="Helical" evidence="2">
    <location>
        <begin position="97"/>
        <end position="119"/>
    </location>
</feature>
<gene>
    <name evidence="3" type="ORF">J2S37_002515</name>
</gene>
<feature type="transmembrane region" description="Helical" evidence="2">
    <location>
        <begin position="156"/>
        <end position="176"/>
    </location>
</feature>
<evidence type="ECO:0000256" key="2">
    <source>
        <dbReference type="SAM" id="Phobius"/>
    </source>
</evidence>
<feature type="transmembrane region" description="Helical" evidence="2">
    <location>
        <begin position="500"/>
        <end position="531"/>
    </location>
</feature>
<accession>A0ABU2BBH4</accession>
<evidence type="ECO:0000313" key="4">
    <source>
        <dbReference type="Proteomes" id="UP001183619"/>
    </source>
</evidence>
<feature type="transmembrane region" description="Helical" evidence="2">
    <location>
        <begin position="277"/>
        <end position="299"/>
    </location>
</feature>
<feature type="transmembrane region" description="Helical" evidence="2">
    <location>
        <begin position="182"/>
        <end position="210"/>
    </location>
</feature>
<feature type="transmembrane region" description="Helical" evidence="2">
    <location>
        <begin position="222"/>
        <end position="240"/>
    </location>
</feature>
<reference evidence="3 4" key="1">
    <citation type="submission" date="2023-07" db="EMBL/GenBank/DDBJ databases">
        <title>Sequencing the genomes of 1000 actinobacteria strains.</title>
        <authorList>
            <person name="Klenk H.-P."/>
        </authorList>
    </citation>
    <scope>NUCLEOTIDE SEQUENCE [LARGE SCALE GENOMIC DNA]</scope>
    <source>
        <strain evidence="3 4">DSM 44508</strain>
    </source>
</reference>
<name>A0ABU2BBH4_9CORY</name>
<keyword evidence="4" id="KW-1185">Reference proteome</keyword>
<protein>
    <submittedName>
        <fullName evidence="3">ABC-2 type transport system permease protein</fullName>
    </submittedName>
</protein>
<dbReference type="RefSeq" id="WP_277103561.1">
    <property type="nucleotide sequence ID" value="NZ_BAAAJS010000069.1"/>
</dbReference>
<feature type="transmembrane region" description="Helical" evidence="2">
    <location>
        <begin position="360"/>
        <end position="379"/>
    </location>
</feature>
<sequence>MDTNAHNNHSAITPSLFSSTPTPPHGAGGGVAASTSTGATRPKSLTKTLLRLHLVLWRRSLSSNKASLWMNIFILVYSMIGLLSFSALMYFEMTDGRLSALTGAIAAGTLVYLMAAIMIPSGEGQLQPESFAVLPLSEKDIMPSLMIMQFLQTRGFVALICTTVTTVVALLALSQQQLLTPIIVLITIIAMVMSLAVVIVIAETVAIILAQGSVALAKKDKRAYLAAGVMILGWFAYMMLMSQNPVDGALSAYGNFLRWTPIASAGGMVTTAAQGHWGYFLVMFAITALTIACGAYAWVKSTNKRLIAPLGDGGAGTGSKKNTQVEKTPFNTLLLPRLSPSLFNYIYSRALRYHLRDSRLIINIAFAPVMALYFLYMGFIGNSSYPYVGVAVLALVSTMGSTNIFGYDGPANWTHLVAGVPARTLLAGRYLASVTLEFCMFIIYTLIVIALKPTMLTFMVVGLAIGGLMSIIAIAMTLAVRNPFPVAKPGTNPWQDRSGFSAAAFISAFAGFLLVWIPLAPGLALAIFGYINESIPITLAGIALSWAIGAGVLILAIRRNTAYLEQHYVEIFNKVRSYV</sequence>
<keyword evidence="2" id="KW-0812">Transmembrane</keyword>
<evidence type="ECO:0000256" key="1">
    <source>
        <dbReference type="SAM" id="MobiDB-lite"/>
    </source>
</evidence>